<evidence type="ECO:0000256" key="3">
    <source>
        <dbReference type="SAM" id="SignalP"/>
    </source>
</evidence>
<sequence>MKTRTNRRILSILLSMLMCIWMMQPVPIWAAGEASPNDATVTVSGSAETDSASDVLPSSDDTQPADQTDTESNLKLLDSTGAPAESGYSEKDNHITVTESGTWTAVIDGKESPTGLLVAAGFHGILTVRNTDKASGETLAERIFLFDGTAADAISLSAVTASVSGSKLTDSQGQNVPVFPMEHAEGITSLHIDDTSFTMGAVPSSAALYLVPKAADHTVTFSRGDSAQETLKITWNGSAFALRTQKENEWTIAPSMKDWTYGQTASTPAGQAKYGEVLFTYAASPDGTFGTEVPSNAGAWYLKAEVTATDDHTGLSEIVPFTIHQAESTVAITTESLDKIYDGNPVAAPEVQKTGSTNDVHFLWQQKNASQWNDLTEVPAHAGEYKVIATVEGDTNHTSASAEKTFTITAAENTWTEPPAVSHTAYGTAPAPTAKAAFGAVQFTYSSTKDGAYDELPADAPAGTWYLKAEVPATGDYSGLSAILEFRITKAAAPALTLPDPLTAEQDSLLSTLTLPGGWTWADGSQKVSAGNNGYPARLTVDDRNYDYTSVDGYNADGHYVERLIPVAVTRGKNTWTESLTIKDWIYGQKPSTPTAKAAHGDVTFTYSADMDGTFTEEVPTQAGIWYVKATVPASDAYEELTQIAEFVIHKADPSPKRPDLEAFYGQKLNSISLPKGFTWDYPDLPVGDVGNQLFTVTYTPEDTANYETLTNFTLAVVVKQAENTWTEEPAIKGWTYGSKANTPTAKTAFGTPYFLYSDKADGTYTSTVPANAGTWYLKAVTDGTDNYKELTSKAVAFTIEPKSYEEKGSITIPKIDSSTDISKLEIKDGDTTLKQGTDYEVKKTLKDKTMSVTITFKGNYKGTVVRTYTATEKEIEAHKAAQQVKSVQTGDRNMTEVWAALTILSLAAVLLLICILRVRKKNRELTDF</sequence>
<feature type="signal peptide" evidence="3">
    <location>
        <begin position="1"/>
        <end position="30"/>
    </location>
</feature>
<accession>A0A9D1XEV4</accession>
<dbReference type="Proteomes" id="UP000886890">
    <property type="component" value="Unassembled WGS sequence"/>
</dbReference>
<feature type="compositionally biased region" description="Polar residues" evidence="1">
    <location>
        <begin position="37"/>
        <end position="52"/>
    </location>
</feature>
<organism evidence="4 5">
    <name type="scientific">Candidatus Fusicatenibacter merdavium</name>
    <dbReference type="NCBI Taxonomy" id="2838600"/>
    <lineage>
        <taxon>Bacteria</taxon>
        <taxon>Bacillati</taxon>
        <taxon>Bacillota</taxon>
        <taxon>Clostridia</taxon>
        <taxon>Lachnospirales</taxon>
        <taxon>Lachnospiraceae</taxon>
        <taxon>Fusicatenibacter</taxon>
    </lineage>
</organism>
<feature type="chain" id="PRO_5039175970" evidence="3">
    <location>
        <begin position="31"/>
        <end position="929"/>
    </location>
</feature>
<evidence type="ECO:0000313" key="4">
    <source>
        <dbReference type="EMBL" id="HIX78228.1"/>
    </source>
</evidence>
<evidence type="ECO:0000256" key="2">
    <source>
        <dbReference type="SAM" id="Phobius"/>
    </source>
</evidence>
<reference evidence="4" key="2">
    <citation type="submission" date="2021-04" db="EMBL/GenBank/DDBJ databases">
        <authorList>
            <person name="Gilroy R."/>
        </authorList>
    </citation>
    <scope>NUCLEOTIDE SEQUENCE</scope>
    <source>
        <strain evidence="4">CHK183-1962</strain>
    </source>
</reference>
<dbReference type="AlphaFoldDB" id="A0A9D1XEV4"/>
<keyword evidence="2" id="KW-1133">Transmembrane helix</keyword>
<keyword evidence="2" id="KW-0472">Membrane</keyword>
<feature type="compositionally biased region" description="Polar residues" evidence="1">
    <location>
        <begin position="59"/>
        <end position="73"/>
    </location>
</feature>
<keyword evidence="3" id="KW-0732">Signal</keyword>
<gene>
    <name evidence="4" type="ORF">H9734_11650</name>
</gene>
<dbReference type="EMBL" id="DXEK01000190">
    <property type="protein sequence ID" value="HIX78228.1"/>
    <property type="molecule type" value="Genomic_DNA"/>
</dbReference>
<feature type="region of interest" description="Disordered" evidence="1">
    <location>
        <begin position="37"/>
        <end position="93"/>
    </location>
</feature>
<evidence type="ECO:0000256" key="1">
    <source>
        <dbReference type="SAM" id="MobiDB-lite"/>
    </source>
</evidence>
<name>A0A9D1XEV4_9FIRM</name>
<comment type="caution">
    <text evidence="4">The sequence shown here is derived from an EMBL/GenBank/DDBJ whole genome shotgun (WGS) entry which is preliminary data.</text>
</comment>
<keyword evidence="2" id="KW-0812">Transmembrane</keyword>
<reference evidence="4" key="1">
    <citation type="journal article" date="2021" name="PeerJ">
        <title>Extensive microbial diversity within the chicken gut microbiome revealed by metagenomics and culture.</title>
        <authorList>
            <person name="Gilroy R."/>
            <person name="Ravi A."/>
            <person name="Getino M."/>
            <person name="Pursley I."/>
            <person name="Horton D.L."/>
            <person name="Alikhan N.F."/>
            <person name="Baker D."/>
            <person name="Gharbi K."/>
            <person name="Hall N."/>
            <person name="Watson M."/>
            <person name="Adriaenssens E.M."/>
            <person name="Foster-Nyarko E."/>
            <person name="Jarju S."/>
            <person name="Secka A."/>
            <person name="Antonio M."/>
            <person name="Oren A."/>
            <person name="Chaudhuri R.R."/>
            <person name="La Ragione R."/>
            <person name="Hildebrand F."/>
            <person name="Pallen M.J."/>
        </authorList>
    </citation>
    <scope>NUCLEOTIDE SEQUENCE</scope>
    <source>
        <strain evidence="4">CHK183-1962</strain>
    </source>
</reference>
<feature type="transmembrane region" description="Helical" evidence="2">
    <location>
        <begin position="898"/>
        <end position="919"/>
    </location>
</feature>
<proteinExistence type="predicted"/>
<evidence type="ECO:0000313" key="5">
    <source>
        <dbReference type="Proteomes" id="UP000886890"/>
    </source>
</evidence>
<protein>
    <submittedName>
        <fullName evidence="4">Uncharacterized protein</fullName>
    </submittedName>
</protein>